<accession>A0ABR1JYC5</accession>
<dbReference type="InterPro" id="IPR004043">
    <property type="entry name" value="LCCL"/>
</dbReference>
<feature type="transmembrane region" description="Helical" evidence="2">
    <location>
        <begin position="410"/>
        <end position="428"/>
    </location>
</feature>
<dbReference type="InterPro" id="IPR051957">
    <property type="entry name" value="CRISP-LCCL_domain"/>
</dbReference>
<feature type="compositionally biased region" description="Low complexity" evidence="1">
    <location>
        <begin position="1"/>
        <end position="15"/>
    </location>
</feature>
<feature type="transmembrane region" description="Helical" evidence="2">
    <location>
        <begin position="288"/>
        <end position="305"/>
    </location>
</feature>
<protein>
    <recommendedName>
        <fullName evidence="3">LCCL domain-containing protein</fullName>
    </recommendedName>
</protein>
<dbReference type="PROSITE" id="PS50820">
    <property type="entry name" value="LCCL"/>
    <property type="match status" value="1"/>
</dbReference>
<comment type="caution">
    <text evidence="4">The sequence shown here is derived from an EMBL/GenBank/DDBJ whole genome shotgun (WGS) entry which is preliminary data.</text>
</comment>
<reference evidence="4 5" key="1">
    <citation type="submission" date="2024-01" db="EMBL/GenBank/DDBJ databases">
        <title>A draft genome for the cacao thread blight pathogen Marasmiellus scandens.</title>
        <authorList>
            <person name="Baruah I.K."/>
            <person name="Leung J."/>
            <person name="Bukari Y."/>
            <person name="Amoako-Attah I."/>
            <person name="Meinhardt L.W."/>
            <person name="Bailey B.A."/>
            <person name="Cohen S.P."/>
        </authorList>
    </citation>
    <scope>NUCLEOTIDE SEQUENCE [LARGE SCALE GENOMIC DNA]</scope>
    <source>
        <strain evidence="4 5">GH-19</strain>
    </source>
</reference>
<feature type="transmembrane region" description="Helical" evidence="2">
    <location>
        <begin position="485"/>
        <end position="508"/>
    </location>
</feature>
<evidence type="ECO:0000259" key="3">
    <source>
        <dbReference type="PROSITE" id="PS50820"/>
    </source>
</evidence>
<feature type="transmembrane region" description="Helical" evidence="2">
    <location>
        <begin position="374"/>
        <end position="390"/>
    </location>
</feature>
<feature type="transmembrane region" description="Helical" evidence="2">
    <location>
        <begin position="440"/>
        <end position="465"/>
    </location>
</feature>
<dbReference type="EMBL" id="JBANRG010000003">
    <property type="protein sequence ID" value="KAK7468743.1"/>
    <property type="molecule type" value="Genomic_DNA"/>
</dbReference>
<feature type="region of interest" description="Disordered" evidence="1">
    <location>
        <begin position="1"/>
        <end position="41"/>
    </location>
</feature>
<dbReference type="Gene3D" id="2.170.130.20">
    <property type="entry name" value="LCCL-like domain"/>
    <property type="match status" value="1"/>
</dbReference>
<feature type="transmembrane region" description="Helical" evidence="2">
    <location>
        <begin position="118"/>
        <end position="136"/>
    </location>
</feature>
<gene>
    <name evidence="4" type="ORF">VKT23_003246</name>
</gene>
<keyword evidence="2" id="KW-1133">Transmembrane helix</keyword>
<dbReference type="SUPFAM" id="SSF69848">
    <property type="entry name" value="LCCL domain"/>
    <property type="match status" value="1"/>
</dbReference>
<keyword evidence="2" id="KW-0812">Transmembrane</keyword>
<evidence type="ECO:0000313" key="5">
    <source>
        <dbReference type="Proteomes" id="UP001498398"/>
    </source>
</evidence>
<dbReference type="PANTHER" id="PTHR31331">
    <property type="entry name" value="LCCL DOMAIN PROTEIN (AFU_ORTHOLOGUE AFUA_5G08630)"/>
    <property type="match status" value="1"/>
</dbReference>
<proteinExistence type="predicted"/>
<organism evidence="4 5">
    <name type="scientific">Marasmiellus scandens</name>
    <dbReference type="NCBI Taxonomy" id="2682957"/>
    <lineage>
        <taxon>Eukaryota</taxon>
        <taxon>Fungi</taxon>
        <taxon>Dikarya</taxon>
        <taxon>Basidiomycota</taxon>
        <taxon>Agaricomycotina</taxon>
        <taxon>Agaricomycetes</taxon>
        <taxon>Agaricomycetidae</taxon>
        <taxon>Agaricales</taxon>
        <taxon>Marasmiineae</taxon>
        <taxon>Omphalotaceae</taxon>
        <taxon>Marasmiellus</taxon>
    </lineage>
</organism>
<keyword evidence="5" id="KW-1185">Reference proteome</keyword>
<evidence type="ECO:0000256" key="1">
    <source>
        <dbReference type="SAM" id="MobiDB-lite"/>
    </source>
</evidence>
<sequence length="621" mass="68588">MQATPSSASSSSPSHGRSDKSSLELRNMNPPDDPEIVTPQPRIPQENRFKARIASQYPSLYSKVSRFLKYWRGPRPKVDLPYPKPLLNLDLRVRGFHLNLPIESTFIRNTRHLTSPRLFIILAVKYIIGFAFFARAQSFLTPTDAFITCTSVFWTANNGCGLDGQLCTPFFNSTFEFRCPAQCSKVILQNPRTIGNQQMDLVPLIVGGGDAEGTYRGDTFICAAAVQAGIISDRRGGCGSVSLIGDFTNFTRFTNHGLSSIGFPTVFPLSWRFDDTTSLSHCADNRDFALVFNVLITCLVFFVLRPKPIVKFWCLVCIGFWHIVLFSQPAGSPPPLDDAFQTFLPVLFISYALWRVGFRYTLPTFNNAPIESGVWYLGPFWVGILANLTLDKIPIDRLVASDLTKRSGAITALVIIVIIVTILVINQVRVFRKTGWLPHYLAWYIAGGLVAMVLALLPGLTFRLHHWIVGIVLMPVTGLPTRPSAVYQGFLLGLFLNGAGAFGLDSILQTPADLRQDAVLGSDLPTFLTNSTSYNSSIPFINQSIFWDSLPNGWDGFSLLVDDVERYAGDALNFSLAALNASLPHFFRLALTSDGNTGDFTNAAVLYPNGTWVDPLPGASF</sequence>
<dbReference type="Pfam" id="PF03815">
    <property type="entry name" value="LCCL"/>
    <property type="match status" value="1"/>
</dbReference>
<keyword evidence="2" id="KW-0472">Membrane</keyword>
<evidence type="ECO:0000256" key="2">
    <source>
        <dbReference type="SAM" id="Phobius"/>
    </source>
</evidence>
<dbReference type="InterPro" id="IPR036609">
    <property type="entry name" value="LCCL_sf"/>
</dbReference>
<feature type="transmembrane region" description="Helical" evidence="2">
    <location>
        <begin position="312"/>
        <end position="331"/>
    </location>
</feature>
<feature type="transmembrane region" description="Helical" evidence="2">
    <location>
        <begin position="343"/>
        <end position="362"/>
    </location>
</feature>
<dbReference type="Proteomes" id="UP001498398">
    <property type="component" value="Unassembled WGS sequence"/>
</dbReference>
<feature type="domain" description="LCCL" evidence="3">
    <location>
        <begin position="143"/>
        <end position="261"/>
    </location>
</feature>
<dbReference type="PANTHER" id="PTHR31331:SF1">
    <property type="entry name" value="CYSTEINE RICH SECRETORY PROTEIN LCCL DOMAIN CONTAINING 2"/>
    <property type="match status" value="1"/>
</dbReference>
<evidence type="ECO:0000313" key="4">
    <source>
        <dbReference type="EMBL" id="KAK7468743.1"/>
    </source>
</evidence>
<name>A0ABR1JYC5_9AGAR</name>